<dbReference type="GO" id="GO:0015369">
    <property type="term" value="F:calcium:proton antiporter activity"/>
    <property type="evidence" value="ECO:0007669"/>
    <property type="project" value="InterPro"/>
</dbReference>
<dbReference type="GO" id="GO:0012505">
    <property type="term" value="C:endomembrane system"/>
    <property type="evidence" value="ECO:0007669"/>
    <property type="project" value="UniProtKB-SubCell"/>
</dbReference>
<feature type="transmembrane region" description="Helical" evidence="9">
    <location>
        <begin position="76"/>
        <end position="97"/>
    </location>
</feature>
<feature type="transmembrane region" description="Helical" evidence="9">
    <location>
        <begin position="151"/>
        <end position="169"/>
    </location>
</feature>
<protein>
    <submittedName>
        <fullName evidence="11">Unannotated protein</fullName>
    </submittedName>
</protein>
<organism evidence="11">
    <name type="scientific">freshwater metagenome</name>
    <dbReference type="NCBI Taxonomy" id="449393"/>
    <lineage>
        <taxon>unclassified sequences</taxon>
        <taxon>metagenomes</taxon>
        <taxon>ecological metagenomes</taxon>
    </lineage>
</organism>
<name>A0A6J7IZ55_9ZZZZ</name>
<feature type="transmembrane region" description="Helical" evidence="9">
    <location>
        <begin position="22"/>
        <end position="55"/>
    </location>
</feature>
<dbReference type="Gene3D" id="1.20.1420.30">
    <property type="entry name" value="NCX, central ion-binding region"/>
    <property type="match status" value="1"/>
</dbReference>
<dbReference type="Pfam" id="PF01699">
    <property type="entry name" value="Na_Ca_ex"/>
    <property type="match status" value="2"/>
</dbReference>
<evidence type="ECO:0000256" key="2">
    <source>
        <dbReference type="ARBA" id="ARBA00022448"/>
    </source>
</evidence>
<dbReference type="AlphaFoldDB" id="A0A6J7IZ55"/>
<keyword evidence="4 9" id="KW-0812">Transmembrane</keyword>
<feature type="transmembrane region" description="Helical" evidence="9">
    <location>
        <begin position="360"/>
        <end position="379"/>
    </location>
</feature>
<feature type="transmembrane region" description="Helical" evidence="9">
    <location>
        <begin position="235"/>
        <end position="256"/>
    </location>
</feature>
<dbReference type="GO" id="GO:0016020">
    <property type="term" value="C:membrane"/>
    <property type="evidence" value="ECO:0007669"/>
    <property type="project" value="InterPro"/>
</dbReference>
<dbReference type="InterPro" id="IPR004837">
    <property type="entry name" value="NaCa_Exmemb"/>
</dbReference>
<proteinExistence type="predicted"/>
<feature type="transmembrane region" description="Helical" evidence="9">
    <location>
        <begin position="331"/>
        <end position="348"/>
    </location>
</feature>
<dbReference type="EMBL" id="CAFBMX010000007">
    <property type="protein sequence ID" value="CAB4936363.1"/>
    <property type="molecule type" value="Genomic_DNA"/>
</dbReference>
<dbReference type="GO" id="GO:0006874">
    <property type="term" value="P:intracellular calcium ion homeostasis"/>
    <property type="evidence" value="ECO:0007669"/>
    <property type="project" value="TreeGrafter"/>
</dbReference>
<evidence type="ECO:0000256" key="8">
    <source>
        <dbReference type="ARBA" id="ARBA00023136"/>
    </source>
</evidence>
<dbReference type="InterPro" id="IPR004798">
    <property type="entry name" value="CAX-like"/>
</dbReference>
<dbReference type="InterPro" id="IPR004713">
    <property type="entry name" value="CaH_exchang"/>
</dbReference>
<reference evidence="11" key="1">
    <citation type="submission" date="2020-05" db="EMBL/GenBank/DDBJ databases">
        <authorList>
            <person name="Chiriac C."/>
            <person name="Salcher M."/>
            <person name="Ghai R."/>
            <person name="Kavagutti S V."/>
        </authorList>
    </citation>
    <scope>NUCLEOTIDE SEQUENCE</scope>
</reference>
<keyword evidence="6 9" id="KW-1133">Transmembrane helix</keyword>
<feature type="domain" description="Sodium/calcium exchanger membrane region" evidence="10">
    <location>
        <begin position="235"/>
        <end position="378"/>
    </location>
</feature>
<keyword evidence="2" id="KW-0813">Transport</keyword>
<dbReference type="PANTHER" id="PTHR31503:SF22">
    <property type="entry name" value="VACUOLAR CALCIUM ION TRANSPORTER"/>
    <property type="match status" value="1"/>
</dbReference>
<sequence>MLGRVTAQSPMRPSSLLTSDGWPYLLVPFIPLAVVLDLVGAGAVAIFTVSALGVIPTAAMMGRATEELAARSGPGIGGLLNVTFGNAPELIIALFALEAGLHEVVKASIVGSIIGNVLLVLGASMIAGGARRRGEIQQFNRSAASSQASMLLLATVAVIMPAVYVMVDANGLPSPTAELTNFTPEVEHLSLITAIVLIGAYLAGLLFSLRTHSNLFNLEEGEELAEDAWSVKRSVTMLAIAGALVAVMSEILVGSISETAEKAGISEFFIGAIVVAIVGNAAEHWVAVLVARKGKMNLAVNISIGSSAQVALFVAPVLVLASYLIGPGPMPLVFNGFELGALVLAALIANQITSDGESTWFKGVQMIAVYVIIAVAFYVA</sequence>
<feature type="transmembrane region" description="Helical" evidence="9">
    <location>
        <begin position="109"/>
        <end position="130"/>
    </location>
</feature>
<dbReference type="InterPro" id="IPR044880">
    <property type="entry name" value="NCX_ion-bd_dom_sf"/>
</dbReference>
<keyword evidence="7" id="KW-0406">Ion transport</keyword>
<feature type="transmembrane region" description="Helical" evidence="9">
    <location>
        <begin position="298"/>
        <end position="325"/>
    </location>
</feature>
<evidence type="ECO:0000256" key="6">
    <source>
        <dbReference type="ARBA" id="ARBA00022989"/>
    </source>
</evidence>
<accession>A0A6J7IZ55</accession>
<feature type="transmembrane region" description="Helical" evidence="9">
    <location>
        <begin position="189"/>
        <end position="209"/>
    </location>
</feature>
<keyword evidence="8 9" id="KW-0472">Membrane</keyword>
<gene>
    <name evidence="11" type="ORF">UFOPK3674_01501</name>
</gene>
<feature type="domain" description="Sodium/calcium exchanger membrane region" evidence="10">
    <location>
        <begin position="43"/>
        <end position="209"/>
    </location>
</feature>
<comment type="subcellular location">
    <subcellularLocation>
        <location evidence="1">Endomembrane system</location>
        <topology evidence="1">Multi-pass membrane protein</topology>
    </subcellularLocation>
</comment>
<keyword evidence="5" id="KW-0106">Calcium</keyword>
<dbReference type="PANTHER" id="PTHR31503">
    <property type="entry name" value="VACUOLAR CALCIUM ION TRANSPORTER"/>
    <property type="match status" value="1"/>
</dbReference>
<evidence type="ECO:0000256" key="7">
    <source>
        <dbReference type="ARBA" id="ARBA00023065"/>
    </source>
</evidence>
<evidence type="ECO:0000256" key="4">
    <source>
        <dbReference type="ARBA" id="ARBA00022692"/>
    </source>
</evidence>
<evidence type="ECO:0000256" key="5">
    <source>
        <dbReference type="ARBA" id="ARBA00022837"/>
    </source>
</evidence>
<evidence type="ECO:0000259" key="10">
    <source>
        <dbReference type="Pfam" id="PF01699"/>
    </source>
</evidence>
<keyword evidence="3" id="KW-0109">Calcium transport</keyword>
<evidence type="ECO:0000256" key="9">
    <source>
        <dbReference type="SAM" id="Phobius"/>
    </source>
</evidence>
<feature type="transmembrane region" description="Helical" evidence="9">
    <location>
        <begin position="268"/>
        <end position="291"/>
    </location>
</feature>
<dbReference type="NCBIfam" id="TIGR00378">
    <property type="entry name" value="cax"/>
    <property type="match status" value="1"/>
</dbReference>
<evidence type="ECO:0000256" key="3">
    <source>
        <dbReference type="ARBA" id="ARBA00022568"/>
    </source>
</evidence>
<evidence type="ECO:0000256" key="1">
    <source>
        <dbReference type="ARBA" id="ARBA00004127"/>
    </source>
</evidence>
<evidence type="ECO:0000313" key="11">
    <source>
        <dbReference type="EMBL" id="CAB4936363.1"/>
    </source>
</evidence>